<proteinExistence type="predicted"/>
<dbReference type="SUPFAM" id="SSF51735">
    <property type="entry name" value="NAD(P)-binding Rossmann-fold domains"/>
    <property type="match status" value="1"/>
</dbReference>
<dbReference type="EMBL" id="ADBJ01000003">
    <property type="protein sequence ID" value="EFA86153.1"/>
    <property type="molecule type" value="Genomic_DNA"/>
</dbReference>
<comment type="caution">
    <text evidence="1">The sequence shown here is derived from an EMBL/GenBank/DDBJ whole genome shotgun (WGS) entry which is preliminary data.</text>
</comment>
<dbReference type="InterPro" id="IPR002347">
    <property type="entry name" value="SDR_fam"/>
</dbReference>
<dbReference type="RefSeq" id="XP_020438258.1">
    <property type="nucleotide sequence ID" value="XM_020571735.1"/>
</dbReference>
<keyword evidence="2" id="KW-1185">Reference proteome</keyword>
<dbReference type="PANTHER" id="PTHR43558:SF8">
    <property type="entry name" value="SHORT-CHAIN DEHYDROGENASE_REDUCTASE FAMILY PROTEIN"/>
    <property type="match status" value="1"/>
</dbReference>
<dbReference type="CDD" id="cd05233">
    <property type="entry name" value="SDR_c"/>
    <property type="match status" value="1"/>
</dbReference>
<reference evidence="1 2" key="1">
    <citation type="journal article" date="2011" name="Genome Res.">
        <title>Phylogeny-wide analysis of social amoeba genomes highlights ancient origins for complex intercellular communication.</title>
        <authorList>
            <person name="Heidel A.J."/>
            <person name="Lawal H.M."/>
            <person name="Felder M."/>
            <person name="Schilde C."/>
            <person name="Helps N.R."/>
            <person name="Tunggal B."/>
            <person name="Rivero F."/>
            <person name="John U."/>
            <person name="Schleicher M."/>
            <person name="Eichinger L."/>
            <person name="Platzer M."/>
            <person name="Noegel A.A."/>
            <person name="Schaap P."/>
            <person name="Gloeckner G."/>
        </authorList>
    </citation>
    <scope>NUCLEOTIDE SEQUENCE [LARGE SCALE GENOMIC DNA]</scope>
    <source>
        <strain evidence="2">ATCC 26659 / Pp 5 / PN500</strain>
    </source>
</reference>
<protein>
    <submittedName>
        <fullName evidence="1">Uncharacterized protein</fullName>
    </submittedName>
</protein>
<dbReference type="PANTHER" id="PTHR43558">
    <property type="entry name" value="REDUCTASE, PUTATIVE (AFU_ORTHOLOGUE AFUA_3G10540)-RELATED"/>
    <property type="match status" value="1"/>
</dbReference>
<name>D3AX84_HETP5</name>
<evidence type="ECO:0000313" key="2">
    <source>
        <dbReference type="Proteomes" id="UP000001396"/>
    </source>
</evidence>
<gene>
    <name evidence="1" type="ORF">PPL_00715</name>
</gene>
<dbReference type="AlphaFoldDB" id="D3AX84"/>
<dbReference type="GeneID" id="31356246"/>
<dbReference type="InParanoid" id="D3AX84"/>
<sequence length="728" mass="84043">MLRNVTWKEEDSSESSNSGFKVVVVGGSVIGSLFTNRSANSRPLYRFERRAQSDVELDKFAYKQYIASEEAIQSLPYVIRQKIRSYLEDMDDTYNHWAANKYRSKEWINSDIDLFLVCKESAESIAMLPQRIKRLVKEITDCIPVAYRLIKTDFSVTILPLYPYRPVQIVTSLLRAVSDQALFSDLDCNTLVYDPSANNIYTSIRGLKSIQYSVNYISPEFIKRARVKKYVERGFTAVCFESCKHYPRCDVKAVADARNQRRSEDSMRTSSASDDLYDSLEGKPYGQEIQDIQLVDDIIESKMDLYKPIDGLDDLVSKLSMPSTFQWRFQDKKLKKRCYQCEQALEDIPHPLCQACEYTNLAKLNQWDSISYFDDEDTIYKAGKYAIVTGARNKIGFQTALRLLRSGYHVLVTTRFPHTAYQNYISETDNCRWIGRLQIYGIDFRHLPSVNKFIQYVLKNIPRLHILINNAAQTIRRPRAYYQTIVEEESRLKKEVYKYIVVSSKENVNHLSLVPVNNRLLDSSEMSQIIVHKDDEEQENRKLFPEDMVDEHGDQLDMRSKTTWNNSIEEISMEEMLEVQLINVTVPFMLMSQLAPLMTTPTVSAKNTVKQIEDWSYIINVSSPEGSFQKDSFNLSSGYHVHTNMAKASLNMMTLSTSEQYIKKRIFVCAVDPGWITKMTTNAKPNGTEAPLSAQDGAARILDPIYSHINNHQTKHGILYKHFLPTQW</sequence>
<dbReference type="Proteomes" id="UP000001396">
    <property type="component" value="Unassembled WGS sequence"/>
</dbReference>
<dbReference type="Pfam" id="PF00106">
    <property type="entry name" value="adh_short"/>
    <property type="match status" value="1"/>
</dbReference>
<dbReference type="Gene3D" id="3.40.50.720">
    <property type="entry name" value="NAD(P)-binding Rossmann-like Domain"/>
    <property type="match status" value="2"/>
</dbReference>
<dbReference type="InterPro" id="IPR036291">
    <property type="entry name" value="NAD(P)-bd_dom_sf"/>
</dbReference>
<organism evidence="1 2">
    <name type="scientific">Heterostelium pallidum (strain ATCC 26659 / Pp 5 / PN500)</name>
    <name type="common">Cellular slime mold</name>
    <name type="synonym">Polysphondylium pallidum</name>
    <dbReference type="NCBI Taxonomy" id="670386"/>
    <lineage>
        <taxon>Eukaryota</taxon>
        <taxon>Amoebozoa</taxon>
        <taxon>Evosea</taxon>
        <taxon>Eumycetozoa</taxon>
        <taxon>Dictyostelia</taxon>
        <taxon>Acytosteliales</taxon>
        <taxon>Acytosteliaceae</taxon>
        <taxon>Heterostelium</taxon>
    </lineage>
</organism>
<dbReference type="STRING" id="670386.D3AX84"/>
<accession>D3AX84</accession>
<evidence type="ECO:0000313" key="1">
    <source>
        <dbReference type="EMBL" id="EFA86153.1"/>
    </source>
</evidence>
<dbReference type="InterPro" id="IPR053354">
    <property type="entry name" value="MGDG_epimerase"/>
</dbReference>